<name>A0A9D4LXH9_DREPO</name>
<sequence length="59" mass="6788">MPYQHKSRALLQFSNIPHRRTTLLIGQGHALSGWLNVAEDLMNRKDSEDRALCPANKTW</sequence>
<keyword evidence="2" id="KW-1185">Reference proteome</keyword>
<evidence type="ECO:0000313" key="1">
    <source>
        <dbReference type="EMBL" id="KAH3865821.1"/>
    </source>
</evidence>
<protein>
    <submittedName>
        <fullName evidence="1">Uncharacterized protein</fullName>
    </submittedName>
</protein>
<gene>
    <name evidence="1" type="ORF">DPMN_028865</name>
</gene>
<evidence type="ECO:0000313" key="2">
    <source>
        <dbReference type="Proteomes" id="UP000828390"/>
    </source>
</evidence>
<reference evidence="1" key="2">
    <citation type="submission" date="2020-11" db="EMBL/GenBank/DDBJ databases">
        <authorList>
            <person name="McCartney M.A."/>
            <person name="Auch B."/>
            <person name="Kono T."/>
            <person name="Mallez S."/>
            <person name="Becker A."/>
            <person name="Gohl D.M."/>
            <person name="Silverstein K.A.T."/>
            <person name="Koren S."/>
            <person name="Bechman K.B."/>
            <person name="Herman A."/>
            <person name="Abrahante J.E."/>
            <person name="Garbe J."/>
        </authorList>
    </citation>
    <scope>NUCLEOTIDE SEQUENCE</scope>
    <source>
        <strain evidence="1">Duluth1</strain>
        <tissue evidence="1">Whole animal</tissue>
    </source>
</reference>
<proteinExistence type="predicted"/>
<dbReference type="AlphaFoldDB" id="A0A9D4LXH9"/>
<reference evidence="1" key="1">
    <citation type="journal article" date="2019" name="bioRxiv">
        <title>The Genome of the Zebra Mussel, Dreissena polymorpha: A Resource for Invasive Species Research.</title>
        <authorList>
            <person name="McCartney M.A."/>
            <person name="Auch B."/>
            <person name="Kono T."/>
            <person name="Mallez S."/>
            <person name="Zhang Y."/>
            <person name="Obille A."/>
            <person name="Becker A."/>
            <person name="Abrahante J.E."/>
            <person name="Garbe J."/>
            <person name="Badalamenti J.P."/>
            <person name="Herman A."/>
            <person name="Mangelson H."/>
            <person name="Liachko I."/>
            <person name="Sullivan S."/>
            <person name="Sone E.D."/>
            <person name="Koren S."/>
            <person name="Silverstein K.A.T."/>
            <person name="Beckman K.B."/>
            <person name="Gohl D.M."/>
        </authorList>
    </citation>
    <scope>NUCLEOTIDE SEQUENCE</scope>
    <source>
        <strain evidence="1">Duluth1</strain>
        <tissue evidence="1">Whole animal</tissue>
    </source>
</reference>
<dbReference type="Proteomes" id="UP000828390">
    <property type="component" value="Unassembled WGS sequence"/>
</dbReference>
<organism evidence="1 2">
    <name type="scientific">Dreissena polymorpha</name>
    <name type="common">Zebra mussel</name>
    <name type="synonym">Mytilus polymorpha</name>
    <dbReference type="NCBI Taxonomy" id="45954"/>
    <lineage>
        <taxon>Eukaryota</taxon>
        <taxon>Metazoa</taxon>
        <taxon>Spiralia</taxon>
        <taxon>Lophotrochozoa</taxon>
        <taxon>Mollusca</taxon>
        <taxon>Bivalvia</taxon>
        <taxon>Autobranchia</taxon>
        <taxon>Heteroconchia</taxon>
        <taxon>Euheterodonta</taxon>
        <taxon>Imparidentia</taxon>
        <taxon>Neoheterodontei</taxon>
        <taxon>Myida</taxon>
        <taxon>Dreissenoidea</taxon>
        <taxon>Dreissenidae</taxon>
        <taxon>Dreissena</taxon>
    </lineage>
</organism>
<comment type="caution">
    <text evidence="1">The sequence shown here is derived from an EMBL/GenBank/DDBJ whole genome shotgun (WGS) entry which is preliminary data.</text>
</comment>
<dbReference type="EMBL" id="JAIWYP010000002">
    <property type="protein sequence ID" value="KAH3865821.1"/>
    <property type="molecule type" value="Genomic_DNA"/>
</dbReference>
<accession>A0A9D4LXH9</accession>